<evidence type="ECO:0000313" key="1">
    <source>
        <dbReference type="EMBL" id="DAF91970.1"/>
    </source>
</evidence>
<organism evidence="1">
    <name type="scientific">Podoviridae sp. ctZkC8</name>
    <dbReference type="NCBI Taxonomy" id="2825259"/>
    <lineage>
        <taxon>Viruses</taxon>
        <taxon>Duplodnaviria</taxon>
        <taxon>Heunggongvirae</taxon>
        <taxon>Uroviricota</taxon>
        <taxon>Caudoviricetes</taxon>
    </lineage>
</organism>
<accession>A0A8S5UC44</accession>
<dbReference type="EMBL" id="BK016062">
    <property type="protein sequence ID" value="DAF91970.1"/>
    <property type="molecule type" value="Genomic_DNA"/>
</dbReference>
<protein>
    <submittedName>
        <fullName evidence="1">Uncharacterized protein</fullName>
    </submittedName>
</protein>
<proteinExistence type="predicted"/>
<name>A0A8S5UC44_9CAUD</name>
<reference evidence="1" key="1">
    <citation type="journal article" date="2021" name="Proc. Natl. Acad. Sci. U.S.A.">
        <title>A Catalog of Tens of Thousands of Viruses from Human Metagenomes Reveals Hidden Associations with Chronic Diseases.</title>
        <authorList>
            <person name="Tisza M.J."/>
            <person name="Buck C.B."/>
        </authorList>
    </citation>
    <scope>NUCLEOTIDE SEQUENCE</scope>
    <source>
        <strain evidence="1">CtZkC8</strain>
    </source>
</reference>
<sequence>MLVYYKRQRIDYAYTNHLYPYDFLYNQLYTFDLSKFAYDLI</sequence>